<evidence type="ECO:0000313" key="2">
    <source>
        <dbReference type="Proteomes" id="UP000053989"/>
    </source>
</evidence>
<dbReference type="STRING" id="1036808.A0A0C3AA99"/>
<dbReference type="HOGENOM" id="CLU_2819731_0_0_1"/>
<dbReference type="AlphaFoldDB" id="A0A0C3AA99"/>
<accession>A0A0C3AA99</accession>
<dbReference type="OrthoDB" id="391988at2759"/>
<dbReference type="SUPFAM" id="SSF52540">
    <property type="entry name" value="P-loop containing nucleoside triphosphate hydrolases"/>
    <property type="match status" value="1"/>
</dbReference>
<proteinExistence type="predicted"/>
<dbReference type="EMBL" id="KN822047">
    <property type="protein sequence ID" value="KIM61832.1"/>
    <property type="molecule type" value="Genomic_DNA"/>
</dbReference>
<feature type="non-terminal residue" evidence="1">
    <location>
        <position position="1"/>
    </location>
</feature>
<organism evidence="1 2">
    <name type="scientific">Scleroderma citrinum Foug A</name>
    <dbReference type="NCBI Taxonomy" id="1036808"/>
    <lineage>
        <taxon>Eukaryota</taxon>
        <taxon>Fungi</taxon>
        <taxon>Dikarya</taxon>
        <taxon>Basidiomycota</taxon>
        <taxon>Agaricomycotina</taxon>
        <taxon>Agaricomycetes</taxon>
        <taxon>Agaricomycetidae</taxon>
        <taxon>Boletales</taxon>
        <taxon>Sclerodermatineae</taxon>
        <taxon>Sclerodermataceae</taxon>
        <taxon>Scleroderma</taxon>
    </lineage>
</organism>
<keyword evidence="2" id="KW-1185">Reference proteome</keyword>
<reference evidence="2" key="2">
    <citation type="submission" date="2015-01" db="EMBL/GenBank/DDBJ databases">
        <title>Evolutionary Origins and Diversification of the Mycorrhizal Mutualists.</title>
        <authorList>
            <consortium name="DOE Joint Genome Institute"/>
            <consortium name="Mycorrhizal Genomics Consortium"/>
            <person name="Kohler A."/>
            <person name="Kuo A."/>
            <person name="Nagy L.G."/>
            <person name="Floudas D."/>
            <person name="Copeland A."/>
            <person name="Barry K.W."/>
            <person name="Cichocki N."/>
            <person name="Veneault-Fourrey C."/>
            <person name="LaButti K."/>
            <person name="Lindquist E.A."/>
            <person name="Lipzen A."/>
            <person name="Lundell T."/>
            <person name="Morin E."/>
            <person name="Murat C."/>
            <person name="Riley R."/>
            <person name="Ohm R."/>
            <person name="Sun H."/>
            <person name="Tunlid A."/>
            <person name="Henrissat B."/>
            <person name="Grigoriev I.V."/>
            <person name="Hibbett D.S."/>
            <person name="Martin F."/>
        </authorList>
    </citation>
    <scope>NUCLEOTIDE SEQUENCE [LARGE SCALE GENOMIC DNA]</scope>
    <source>
        <strain evidence="2">Foug A</strain>
    </source>
</reference>
<gene>
    <name evidence="1" type="ORF">SCLCIDRAFT_66510</name>
</gene>
<sequence length="76" mass="8372">PPHSGSLDPSTEEILRQCPRFRILVMGKSGVGKTSLINSTFGIDDARPEHYESGEANIDTSLCSKLNDRFVLHDSK</sequence>
<dbReference type="Gene3D" id="3.40.50.300">
    <property type="entry name" value="P-loop containing nucleotide triphosphate hydrolases"/>
    <property type="match status" value="1"/>
</dbReference>
<dbReference type="InParanoid" id="A0A0C3AA99"/>
<protein>
    <recommendedName>
        <fullName evidence="3">G domain-containing protein</fullName>
    </recommendedName>
</protein>
<dbReference type="InterPro" id="IPR027417">
    <property type="entry name" value="P-loop_NTPase"/>
</dbReference>
<evidence type="ECO:0000313" key="1">
    <source>
        <dbReference type="EMBL" id="KIM61832.1"/>
    </source>
</evidence>
<evidence type="ECO:0008006" key="3">
    <source>
        <dbReference type="Google" id="ProtNLM"/>
    </source>
</evidence>
<dbReference type="Proteomes" id="UP000053989">
    <property type="component" value="Unassembled WGS sequence"/>
</dbReference>
<reference evidence="1 2" key="1">
    <citation type="submission" date="2014-04" db="EMBL/GenBank/DDBJ databases">
        <authorList>
            <consortium name="DOE Joint Genome Institute"/>
            <person name="Kuo A."/>
            <person name="Kohler A."/>
            <person name="Nagy L.G."/>
            <person name="Floudas D."/>
            <person name="Copeland A."/>
            <person name="Barry K.W."/>
            <person name="Cichocki N."/>
            <person name="Veneault-Fourrey C."/>
            <person name="LaButti K."/>
            <person name="Lindquist E.A."/>
            <person name="Lipzen A."/>
            <person name="Lundell T."/>
            <person name="Morin E."/>
            <person name="Murat C."/>
            <person name="Sun H."/>
            <person name="Tunlid A."/>
            <person name="Henrissat B."/>
            <person name="Grigoriev I.V."/>
            <person name="Hibbett D.S."/>
            <person name="Martin F."/>
            <person name="Nordberg H.P."/>
            <person name="Cantor M.N."/>
            <person name="Hua S.X."/>
        </authorList>
    </citation>
    <scope>NUCLEOTIDE SEQUENCE [LARGE SCALE GENOMIC DNA]</scope>
    <source>
        <strain evidence="1 2">Foug A</strain>
    </source>
</reference>
<name>A0A0C3AA99_9AGAM</name>
<feature type="non-terminal residue" evidence="1">
    <location>
        <position position="76"/>
    </location>
</feature>